<evidence type="ECO:0000313" key="2">
    <source>
        <dbReference type="EMBL" id="WFD49557.1"/>
    </source>
</evidence>
<keyword evidence="3" id="KW-1185">Reference proteome</keyword>
<proteinExistence type="predicted"/>
<accession>A0ABY8EVH5</accession>
<sequence>MPAATRPAGASAAPPDVAEAAKRMLSDTDLVLSEIPLDSQASQPVPSLLITTLQGKRLGTIGNGHKSSQFQLFKQRPWEFDVLDSDDQPLFQIRRLSAGRFASADVYERRDKEWHKIGRIAVEGPNARRETTDATYAVLEKRADSQAEVPFAIARRAHKNRFLFHQNDMVVAGVQEIDKARYGFPNHTTNYVVSLQTSAAPKFIEVPVTYKGGHAVMNSITFPSELAPVVDCGAPASSTRQRLLILAGSFLIYFDYYDADRPSSPRVRRGSMGEHSSILVSN</sequence>
<reference evidence="2 3" key="1">
    <citation type="journal article" date="2020" name="Elife">
        <title>Loss of centromere function drives karyotype evolution in closely related Malassezia species.</title>
        <authorList>
            <person name="Sankaranarayanan S.R."/>
            <person name="Ianiri G."/>
            <person name="Coelho M.A."/>
            <person name="Reza M.H."/>
            <person name="Thimmappa B.C."/>
            <person name="Ganguly P."/>
            <person name="Vadnala R.N."/>
            <person name="Sun S."/>
            <person name="Siddharthan R."/>
            <person name="Tellgren-Roth C."/>
            <person name="Dawson T.L."/>
            <person name="Heitman J."/>
            <person name="Sanyal K."/>
        </authorList>
    </citation>
    <scope>NUCLEOTIDE SEQUENCE [LARGE SCALE GENOMIC DNA]</scope>
    <source>
        <strain evidence="2">CBS14141</strain>
    </source>
</reference>
<evidence type="ECO:0008006" key="4">
    <source>
        <dbReference type="Google" id="ProtNLM"/>
    </source>
</evidence>
<evidence type="ECO:0000313" key="3">
    <source>
        <dbReference type="Proteomes" id="UP000818624"/>
    </source>
</evidence>
<name>A0ABY8EVH5_MALFU</name>
<gene>
    <name evidence="2" type="ORF">GLX27_004240</name>
</gene>
<evidence type="ECO:0000256" key="1">
    <source>
        <dbReference type="SAM" id="MobiDB-lite"/>
    </source>
</evidence>
<feature type="region of interest" description="Disordered" evidence="1">
    <location>
        <begin position="263"/>
        <end position="282"/>
    </location>
</feature>
<protein>
    <recommendedName>
        <fullName evidence="4">Phospholipid scramblase</fullName>
    </recommendedName>
</protein>
<dbReference type="EMBL" id="CP046238">
    <property type="protein sequence ID" value="WFD49557.1"/>
    <property type="molecule type" value="Genomic_DNA"/>
</dbReference>
<dbReference type="Proteomes" id="UP000818624">
    <property type="component" value="Chromosome 5"/>
</dbReference>
<organism evidence="2 3">
    <name type="scientific">Malassezia furfur</name>
    <name type="common">Pityriasis versicolor infection agent</name>
    <name type="synonym">Pityrosporum furfur</name>
    <dbReference type="NCBI Taxonomy" id="55194"/>
    <lineage>
        <taxon>Eukaryota</taxon>
        <taxon>Fungi</taxon>
        <taxon>Dikarya</taxon>
        <taxon>Basidiomycota</taxon>
        <taxon>Ustilaginomycotina</taxon>
        <taxon>Malasseziomycetes</taxon>
        <taxon>Malasseziales</taxon>
        <taxon>Malasseziaceae</taxon>
        <taxon>Malassezia</taxon>
    </lineage>
</organism>